<evidence type="ECO:0000313" key="15">
    <source>
        <dbReference type="EMBL" id="EMR13542.1"/>
    </source>
</evidence>
<dbReference type="STRING" id="1286106.MPL1_04462"/>
<keyword evidence="7 11" id="KW-0963">Cytoplasm</keyword>
<reference evidence="15 16" key="1">
    <citation type="journal article" date="2013" name="Genome Announc.">
        <title>Draft Genome Sequence of Methylophaga lonarensis MPLT, a Haloalkaliphilic (Non-Methane-Utilizing) Methylotroph.</title>
        <authorList>
            <person name="Shetty S.A."/>
            <person name="Marathe N.P."/>
            <person name="Munot H."/>
            <person name="Antony C.P."/>
            <person name="Dhotre D.P."/>
            <person name="Murrell J.C."/>
            <person name="Shouche Y.S."/>
        </authorList>
    </citation>
    <scope>NUCLEOTIDE SEQUENCE [LARGE SCALE GENOMIC DNA]</scope>
    <source>
        <strain evidence="15 16">MPL</strain>
    </source>
</reference>
<accession>M7P237</accession>
<feature type="active site" description="Proton donor" evidence="12">
    <location>
        <position position="307"/>
    </location>
</feature>
<evidence type="ECO:0000256" key="6">
    <source>
        <dbReference type="ARBA" id="ARBA00022438"/>
    </source>
</evidence>
<organism evidence="15 16">
    <name type="scientific">Methylophaga lonarensis MPL</name>
    <dbReference type="NCBI Taxonomy" id="1286106"/>
    <lineage>
        <taxon>Bacteria</taxon>
        <taxon>Pseudomonadati</taxon>
        <taxon>Pseudomonadota</taxon>
        <taxon>Gammaproteobacteria</taxon>
        <taxon>Thiotrichales</taxon>
        <taxon>Piscirickettsiaceae</taxon>
        <taxon>Methylophaga</taxon>
    </lineage>
</organism>
<dbReference type="PANTHER" id="PTHR43722:SF1">
    <property type="entry name" value="PROLINE IMINOPEPTIDASE"/>
    <property type="match status" value="1"/>
</dbReference>
<evidence type="ECO:0000256" key="13">
    <source>
        <dbReference type="RuleBase" id="RU003421"/>
    </source>
</evidence>
<dbReference type="AlphaFoldDB" id="M7P237"/>
<feature type="active site" description="Nucleophile" evidence="12">
    <location>
        <position position="124"/>
    </location>
</feature>
<evidence type="ECO:0000256" key="7">
    <source>
        <dbReference type="ARBA" id="ARBA00022490"/>
    </source>
</evidence>
<evidence type="ECO:0000256" key="8">
    <source>
        <dbReference type="ARBA" id="ARBA00022670"/>
    </source>
</evidence>
<comment type="subcellular location">
    <subcellularLocation>
        <location evidence="2 11">Cytoplasm</location>
    </subcellularLocation>
</comment>
<dbReference type="PRINTS" id="PR00793">
    <property type="entry name" value="PROAMNOPTASE"/>
</dbReference>
<dbReference type="SUPFAM" id="SSF53474">
    <property type="entry name" value="alpha/beta-Hydrolases"/>
    <property type="match status" value="1"/>
</dbReference>
<keyword evidence="6 11" id="KW-0031">Aminopeptidase</keyword>
<comment type="similarity">
    <text evidence="3 11 13">Belongs to the peptidase S33 family.</text>
</comment>
<comment type="catalytic activity">
    <reaction evidence="1 11 13">
        <text>Release of N-terminal proline from a peptide.</text>
        <dbReference type="EC" id="3.4.11.5"/>
    </reaction>
</comment>
<dbReference type="eggNOG" id="COG0596">
    <property type="taxonomic scope" value="Bacteria"/>
</dbReference>
<name>M7P237_9GAMM</name>
<evidence type="ECO:0000256" key="12">
    <source>
        <dbReference type="PIRSR" id="PIRSR006431-1"/>
    </source>
</evidence>
<evidence type="ECO:0000313" key="16">
    <source>
        <dbReference type="Proteomes" id="UP000012019"/>
    </source>
</evidence>
<dbReference type="GO" id="GO:0006508">
    <property type="term" value="P:proteolysis"/>
    <property type="evidence" value="ECO:0007669"/>
    <property type="project" value="UniProtKB-KW"/>
</dbReference>
<dbReference type="InterPro" id="IPR029058">
    <property type="entry name" value="AB_hydrolase_fold"/>
</dbReference>
<dbReference type="PATRIC" id="fig|1286106.3.peg.895"/>
<dbReference type="EMBL" id="APHR01000020">
    <property type="protein sequence ID" value="EMR13542.1"/>
    <property type="molecule type" value="Genomic_DNA"/>
</dbReference>
<dbReference type="GO" id="GO:0005737">
    <property type="term" value="C:cytoplasm"/>
    <property type="evidence" value="ECO:0007669"/>
    <property type="project" value="UniProtKB-SubCell"/>
</dbReference>
<keyword evidence="9 11" id="KW-0378">Hydrolase</keyword>
<evidence type="ECO:0000256" key="10">
    <source>
        <dbReference type="ARBA" id="ARBA00029605"/>
    </source>
</evidence>
<evidence type="ECO:0000256" key="4">
    <source>
        <dbReference type="ARBA" id="ARBA00012568"/>
    </source>
</evidence>
<dbReference type="Proteomes" id="UP000012019">
    <property type="component" value="Unassembled WGS sequence"/>
</dbReference>
<gene>
    <name evidence="15" type="ORF">MPL1_04462</name>
</gene>
<dbReference type="InterPro" id="IPR005944">
    <property type="entry name" value="Pro_iminopeptidase"/>
</dbReference>
<dbReference type="InterPro" id="IPR002410">
    <property type="entry name" value="Peptidase_S33"/>
</dbReference>
<sequence>MRRIESETLMLTLYPEIEPFHSEHLLMEKLPDGRHHEIYIEQCGNPNGIPVLFLHGGPGSGCRPMHRCFFDPQRYHIVLFDQRGCGRSLPEGELEHNNADYLVADIEAIRQHLNIKQWLLFGGSWGSTLALLYARQYPESVSAMILRGIFLGRQQDIDWVYAQGGASRIFPEAWQSLVERLPVAEQAQPLKAYQQMLQQDDVALTEQAASNLQHWEATIVMMRAHEYQADPEATVSPLAHSLIQLHFALNECFISDRPILSNLDAVQQIPTRLIHGRYDMVCPVEQALLLKQQLPGAELEIVPLAGHAAGEPALIDALIRATNDMADRLS</sequence>
<evidence type="ECO:0000256" key="1">
    <source>
        <dbReference type="ARBA" id="ARBA00001585"/>
    </source>
</evidence>
<dbReference type="Gene3D" id="3.40.50.1820">
    <property type="entry name" value="alpha/beta hydrolase"/>
    <property type="match status" value="1"/>
</dbReference>
<dbReference type="RefSeq" id="WP_009725910.1">
    <property type="nucleotide sequence ID" value="NZ_APHR01000020.1"/>
</dbReference>
<dbReference type="PIRSF" id="PIRSF006431">
    <property type="entry name" value="Pept_S33"/>
    <property type="match status" value="1"/>
</dbReference>
<dbReference type="GO" id="GO:0004177">
    <property type="term" value="F:aminopeptidase activity"/>
    <property type="evidence" value="ECO:0007669"/>
    <property type="project" value="UniProtKB-UniRule"/>
</dbReference>
<comment type="caution">
    <text evidence="15">The sequence shown here is derived from an EMBL/GenBank/DDBJ whole genome shotgun (WGS) entry which is preliminary data.</text>
</comment>
<dbReference type="NCBIfam" id="TIGR01249">
    <property type="entry name" value="pro_imino_pep_1"/>
    <property type="match status" value="1"/>
</dbReference>
<keyword evidence="16" id="KW-1185">Reference proteome</keyword>
<dbReference type="Pfam" id="PF00561">
    <property type="entry name" value="Abhydrolase_1"/>
    <property type="match status" value="1"/>
</dbReference>
<evidence type="ECO:0000256" key="11">
    <source>
        <dbReference type="PIRNR" id="PIRNR006431"/>
    </source>
</evidence>
<keyword evidence="8 11" id="KW-0645">Protease</keyword>
<evidence type="ECO:0000256" key="2">
    <source>
        <dbReference type="ARBA" id="ARBA00004496"/>
    </source>
</evidence>
<dbReference type="PANTHER" id="PTHR43722">
    <property type="entry name" value="PROLINE IMINOPEPTIDASE"/>
    <property type="match status" value="1"/>
</dbReference>
<dbReference type="InterPro" id="IPR000073">
    <property type="entry name" value="AB_hydrolase_1"/>
</dbReference>
<proteinExistence type="inferred from homology"/>
<evidence type="ECO:0000256" key="3">
    <source>
        <dbReference type="ARBA" id="ARBA00010088"/>
    </source>
</evidence>
<evidence type="ECO:0000256" key="5">
    <source>
        <dbReference type="ARBA" id="ARBA00021843"/>
    </source>
</evidence>
<evidence type="ECO:0000259" key="14">
    <source>
        <dbReference type="Pfam" id="PF00561"/>
    </source>
</evidence>
<feature type="active site" evidence="12">
    <location>
        <position position="279"/>
    </location>
</feature>
<protein>
    <recommendedName>
        <fullName evidence="5 11">Proline iminopeptidase</fullName>
        <shortName evidence="11">PIP</shortName>
        <ecNumber evidence="4 11">3.4.11.5</ecNumber>
    </recommendedName>
    <alternativeName>
        <fullName evidence="10 11">Prolyl aminopeptidase</fullName>
    </alternativeName>
</protein>
<evidence type="ECO:0000256" key="9">
    <source>
        <dbReference type="ARBA" id="ARBA00022801"/>
    </source>
</evidence>
<feature type="domain" description="AB hydrolase-1" evidence="14">
    <location>
        <begin position="50"/>
        <end position="309"/>
    </location>
</feature>
<dbReference type="EC" id="3.4.11.5" evidence="4 11"/>